<feature type="region of interest" description="Disordered" evidence="1">
    <location>
        <begin position="167"/>
        <end position="200"/>
    </location>
</feature>
<name>A0A803N0X6_CHEQI</name>
<dbReference type="Gramene" id="AUR62038610-RA">
    <property type="protein sequence ID" value="AUR62038610-RA:cds"/>
    <property type="gene ID" value="AUR62038610"/>
</dbReference>
<protein>
    <submittedName>
        <fullName evidence="2">Uncharacterized protein</fullName>
    </submittedName>
</protein>
<dbReference type="AlphaFoldDB" id="A0A803N0X6"/>
<evidence type="ECO:0000313" key="2">
    <source>
        <dbReference type="EnsemblPlants" id="AUR62038610-RA:cds"/>
    </source>
</evidence>
<feature type="compositionally biased region" description="Polar residues" evidence="1">
    <location>
        <begin position="167"/>
        <end position="178"/>
    </location>
</feature>
<sequence length="233" mass="24869">MCLWWLGFARKNKQATPTPSKVSKEITESLFVPAPSGFQAVHEVFNEGDELVTPAPGLVHPSAGLITRRDAEMLALSFGSIGPKTNGTVTSPITVPLPSNQAANPGLQSHSNGPFGNESENIRKGSAGNLGFAGKLNAKGISLNFVPPPKIKDAGHICEEPKVIQDQNAPKAQTQKKTWVQKGRQGTGIHDKPTGNWDTVKRKGKENAAANDSVVLITNQFNVLPVDEVPRPS</sequence>
<reference evidence="2" key="1">
    <citation type="journal article" date="2017" name="Nature">
        <title>The genome of Chenopodium quinoa.</title>
        <authorList>
            <person name="Jarvis D.E."/>
            <person name="Ho Y.S."/>
            <person name="Lightfoot D.J."/>
            <person name="Schmoeckel S.M."/>
            <person name="Li B."/>
            <person name="Borm T.J.A."/>
            <person name="Ohyanagi H."/>
            <person name="Mineta K."/>
            <person name="Michell C.T."/>
            <person name="Saber N."/>
            <person name="Kharbatia N.M."/>
            <person name="Rupper R.R."/>
            <person name="Sharp A.R."/>
            <person name="Dally N."/>
            <person name="Boughton B.A."/>
            <person name="Woo Y.H."/>
            <person name="Gao G."/>
            <person name="Schijlen E.G.W.M."/>
            <person name="Guo X."/>
            <person name="Momin A.A."/>
            <person name="Negrao S."/>
            <person name="Al-Babili S."/>
            <person name="Gehring C."/>
            <person name="Roessner U."/>
            <person name="Jung C."/>
            <person name="Murphy K."/>
            <person name="Arold S.T."/>
            <person name="Gojobori T."/>
            <person name="van der Linden C.G."/>
            <person name="van Loo E.N."/>
            <person name="Jellen E.N."/>
            <person name="Maughan P.J."/>
            <person name="Tester M."/>
        </authorList>
    </citation>
    <scope>NUCLEOTIDE SEQUENCE [LARGE SCALE GENOMIC DNA]</scope>
    <source>
        <strain evidence="2">cv. PI 614886</strain>
    </source>
</reference>
<accession>A0A803N0X6</accession>
<dbReference type="EnsemblPlants" id="AUR62038610-RA">
    <property type="protein sequence ID" value="AUR62038610-RA:cds"/>
    <property type="gene ID" value="AUR62038610"/>
</dbReference>
<evidence type="ECO:0000313" key="3">
    <source>
        <dbReference type="Proteomes" id="UP000596660"/>
    </source>
</evidence>
<organism evidence="2 3">
    <name type="scientific">Chenopodium quinoa</name>
    <name type="common">Quinoa</name>
    <dbReference type="NCBI Taxonomy" id="63459"/>
    <lineage>
        <taxon>Eukaryota</taxon>
        <taxon>Viridiplantae</taxon>
        <taxon>Streptophyta</taxon>
        <taxon>Embryophyta</taxon>
        <taxon>Tracheophyta</taxon>
        <taxon>Spermatophyta</taxon>
        <taxon>Magnoliopsida</taxon>
        <taxon>eudicotyledons</taxon>
        <taxon>Gunneridae</taxon>
        <taxon>Pentapetalae</taxon>
        <taxon>Caryophyllales</taxon>
        <taxon>Chenopodiaceae</taxon>
        <taxon>Chenopodioideae</taxon>
        <taxon>Atripliceae</taxon>
        <taxon>Chenopodium</taxon>
    </lineage>
</organism>
<evidence type="ECO:0000256" key="1">
    <source>
        <dbReference type="SAM" id="MobiDB-lite"/>
    </source>
</evidence>
<dbReference type="Proteomes" id="UP000596660">
    <property type="component" value="Unplaced"/>
</dbReference>
<proteinExistence type="predicted"/>
<reference evidence="2" key="2">
    <citation type="submission" date="2021-03" db="UniProtKB">
        <authorList>
            <consortium name="EnsemblPlants"/>
        </authorList>
    </citation>
    <scope>IDENTIFICATION</scope>
</reference>
<keyword evidence="3" id="KW-1185">Reference proteome</keyword>